<dbReference type="RefSeq" id="WP_169296017.1">
    <property type="nucleotide sequence ID" value="NZ_JABBNI010000004.1"/>
</dbReference>
<reference evidence="13 14" key="1">
    <citation type="submission" date="2020-06" db="EMBL/GenBank/DDBJ databases">
        <title>Complete Genome Sequence of Clostridium muelleri sp. nov. P21T, an Acid-Alcohol Producing Acetogen Isolated from Old Hay.</title>
        <authorList>
            <person name="Duncan K.E."/>
            <person name="Tanner R.S."/>
        </authorList>
    </citation>
    <scope>NUCLEOTIDE SEQUENCE [LARGE SCALE GENOMIC DNA]</scope>
    <source>
        <strain evidence="13 14">P21</strain>
    </source>
</reference>
<proteinExistence type="predicted"/>
<dbReference type="GO" id="GO:0046872">
    <property type="term" value="F:metal ion binding"/>
    <property type="evidence" value="ECO:0007669"/>
    <property type="project" value="UniProtKB-KW"/>
</dbReference>
<dbReference type="GO" id="GO:0009073">
    <property type="term" value="P:aromatic amino acid family biosynthetic process"/>
    <property type="evidence" value="ECO:0007669"/>
    <property type="project" value="InterPro"/>
</dbReference>
<evidence type="ECO:0000256" key="7">
    <source>
        <dbReference type="ARBA" id="ARBA00023027"/>
    </source>
</evidence>
<gene>
    <name evidence="13" type="primary">aroB</name>
    <name evidence="13" type="ORF">HBE96_01575</name>
</gene>
<dbReference type="NCBIfam" id="TIGR01357">
    <property type="entry name" value="aroB"/>
    <property type="match status" value="1"/>
</dbReference>
<dbReference type="AlphaFoldDB" id="A0A7Y0HKZ8"/>
<evidence type="ECO:0000313" key="14">
    <source>
        <dbReference type="Proteomes" id="UP000537131"/>
    </source>
</evidence>
<dbReference type="InterPro" id="IPR056179">
    <property type="entry name" value="DHQS_C"/>
</dbReference>
<protein>
    <recommendedName>
        <fullName evidence="10">3-dehydroquinate synthase</fullName>
        <ecNumber evidence="10">4.2.3.4</ecNumber>
    </recommendedName>
</protein>
<keyword evidence="4" id="KW-0479">Metal-binding</keyword>
<evidence type="ECO:0000259" key="12">
    <source>
        <dbReference type="Pfam" id="PF24621"/>
    </source>
</evidence>
<comment type="cofactor">
    <cofactor evidence="2">
        <name>Co(2+)</name>
        <dbReference type="ChEBI" id="CHEBI:48828"/>
    </cofactor>
</comment>
<dbReference type="GO" id="GO:0005737">
    <property type="term" value="C:cytoplasm"/>
    <property type="evidence" value="ECO:0007669"/>
    <property type="project" value="InterPro"/>
</dbReference>
<dbReference type="Proteomes" id="UP000537131">
    <property type="component" value="Unassembled WGS sequence"/>
</dbReference>
<dbReference type="Pfam" id="PF24621">
    <property type="entry name" value="DHQS_C"/>
    <property type="match status" value="1"/>
</dbReference>
<dbReference type="GO" id="GO:0009423">
    <property type="term" value="P:chorismate biosynthetic process"/>
    <property type="evidence" value="ECO:0007669"/>
    <property type="project" value="UniProtKB-UniRule"/>
</dbReference>
<dbReference type="GO" id="GO:0000166">
    <property type="term" value="F:nucleotide binding"/>
    <property type="evidence" value="ECO:0007669"/>
    <property type="project" value="UniProtKB-KW"/>
</dbReference>
<organism evidence="13 14">
    <name type="scientific">Clostridium muellerianum</name>
    <dbReference type="NCBI Taxonomy" id="2716538"/>
    <lineage>
        <taxon>Bacteria</taxon>
        <taxon>Bacillati</taxon>
        <taxon>Bacillota</taxon>
        <taxon>Clostridia</taxon>
        <taxon>Eubacteriales</taxon>
        <taxon>Clostridiaceae</taxon>
        <taxon>Clostridium</taxon>
    </lineage>
</organism>
<keyword evidence="6" id="KW-0862">Zinc</keyword>
<dbReference type="Gene3D" id="1.20.1090.10">
    <property type="entry name" value="Dehydroquinate synthase-like - alpha domain"/>
    <property type="match status" value="1"/>
</dbReference>
<dbReference type="InterPro" id="IPR050071">
    <property type="entry name" value="Dehydroquinate_synthase"/>
</dbReference>
<dbReference type="GO" id="GO:0003856">
    <property type="term" value="F:3-dehydroquinate synthase activity"/>
    <property type="evidence" value="ECO:0007669"/>
    <property type="project" value="UniProtKB-UniRule"/>
</dbReference>
<dbReference type="Gene3D" id="3.40.50.1970">
    <property type="match status" value="1"/>
</dbReference>
<dbReference type="PANTHER" id="PTHR43622:SF1">
    <property type="entry name" value="3-DEHYDROQUINATE SYNTHASE"/>
    <property type="match status" value="1"/>
</dbReference>
<evidence type="ECO:0000313" key="13">
    <source>
        <dbReference type="EMBL" id="NMM61409.1"/>
    </source>
</evidence>
<dbReference type="InterPro" id="IPR030960">
    <property type="entry name" value="DHQS/DOIS_N"/>
</dbReference>
<evidence type="ECO:0000256" key="8">
    <source>
        <dbReference type="ARBA" id="ARBA00023239"/>
    </source>
</evidence>
<sequence length="357" mass="40423">MKEMIAMTGSSKYRVYIDNNMNKFHTLFEENKIKISEKIFIFTDDLVYKLHRDIIECIKMETNCRILCIPQGEPKKNINTIEVLYDFLLENGANKNSIIIAFGGGLIGDLAGFAASTYMEGIKLINVPTTLLAQVDSCIAGKVTFNYKGIKNLIGNFYNPIYVYICTGFLKTLNNRQFKDGLGEAIKYGIIKDKELLSFLSSNYKHILERENDKLTHIVKECLRIKLEVVSEDKGLMDILNFGHNIGYGIETTSNFNISHGEAVGLGILTSLKLSENKFSISSDIYNKVESIMSKFGLPVKYKVDNYSSFMYAINHDKKNNEKIRFVLLKDIGKCEVKVEVSEKEIITALKESVSRG</sequence>
<dbReference type="InterPro" id="IPR016037">
    <property type="entry name" value="DHQ_synth_AroB"/>
</dbReference>
<evidence type="ECO:0000256" key="3">
    <source>
        <dbReference type="ARBA" id="ARBA00001947"/>
    </source>
</evidence>
<keyword evidence="5" id="KW-0547">Nucleotide-binding</keyword>
<evidence type="ECO:0000256" key="4">
    <source>
        <dbReference type="ARBA" id="ARBA00022723"/>
    </source>
</evidence>
<comment type="cofactor">
    <cofactor evidence="3">
        <name>Zn(2+)</name>
        <dbReference type="ChEBI" id="CHEBI:29105"/>
    </cofactor>
</comment>
<evidence type="ECO:0000256" key="6">
    <source>
        <dbReference type="ARBA" id="ARBA00022833"/>
    </source>
</evidence>
<dbReference type="EMBL" id="JABBNI010000004">
    <property type="protein sequence ID" value="NMM61409.1"/>
    <property type="molecule type" value="Genomic_DNA"/>
</dbReference>
<dbReference type="PIRSF" id="PIRSF001455">
    <property type="entry name" value="DHQ_synth"/>
    <property type="match status" value="1"/>
</dbReference>
<keyword evidence="9" id="KW-0170">Cobalt</keyword>
<dbReference type="InterPro" id="IPR030963">
    <property type="entry name" value="DHQ_synth_fam"/>
</dbReference>
<keyword evidence="14" id="KW-1185">Reference proteome</keyword>
<comment type="cofactor">
    <cofactor evidence="1">
        <name>NAD(+)</name>
        <dbReference type="ChEBI" id="CHEBI:57540"/>
    </cofactor>
</comment>
<dbReference type="Pfam" id="PF01761">
    <property type="entry name" value="DHQ_synthase"/>
    <property type="match status" value="1"/>
</dbReference>
<dbReference type="EC" id="4.2.3.4" evidence="10"/>
<comment type="caution">
    <text evidence="13">The sequence shown here is derived from an EMBL/GenBank/DDBJ whole genome shotgun (WGS) entry which is preliminary data.</text>
</comment>
<dbReference type="SUPFAM" id="SSF56796">
    <property type="entry name" value="Dehydroquinate synthase-like"/>
    <property type="match status" value="1"/>
</dbReference>
<name>A0A7Y0HKZ8_9CLOT</name>
<keyword evidence="8 13" id="KW-0456">Lyase</keyword>
<keyword evidence="7" id="KW-0520">NAD</keyword>
<evidence type="ECO:0000256" key="10">
    <source>
        <dbReference type="NCBIfam" id="TIGR01357"/>
    </source>
</evidence>
<feature type="domain" description="3-dehydroquinate synthase C-terminal" evidence="12">
    <location>
        <begin position="181"/>
        <end position="320"/>
    </location>
</feature>
<feature type="domain" description="3-dehydroquinate synthase N-terminal" evidence="11">
    <location>
        <begin position="68"/>
        <end position="179"/>
    </location>
</feature>
<dbReference type="CDD" id="cd08195">
    <property type="entry name" value="DHQS"/>
    <property type="match status" value="1"/>
</dbReference>
<evidence type="ECO:0000259" key="11">
    <source>
        <dbReference type="Pfam" id="PF01761"/>
    </source>
</evidence>
<evidence type="ECO:0000256" key="5">
    <source>
        <dbReference type="ARBA" id="ARBA00022741"/>
    </source>
</evidence>
<accession>A0A7Y0HKZ8</accession>
<dbReference type="FunFam" id="3.40.50.1970:FF:000007">
    <property type="entry name" value="Pentafunctional AROM polypeptide"/>
    <property type="match status" value="1"/>
</dbReference>
<dbReference type="PANTHER" id="PTHR43622">
    <property type="entry name" value="3-DEHYDROQUINATE SYNTHASE"/>
    <property type="match status" value="1"/>
</dbReference>
<evidence type="ECO:0000256" key="9">
    <source>
        <dbReference type="ARBA" id="ARBA00023285"/>
    </source>
</evidence>
<evidence type="ECO:0000256" key="2">
    <source>
        <dbReference type="ARBA" id="ARBA00001941"/>
    </source>
</evidence>
<evidence type="ECO:0000256" key="1">
    <source>
        <dbReference type="ARBA" id="ARBA00001911"/>
    </source>
</evidence>